<reference evidence="5 6" key="1">
    <citation type="journal article" date="2019" name="Int. J. Syst. Evol. Microbiol.">
        <title>The Global Catalogue of Microorganisms (GCM) 10K type strain sequencing project: providing services to taxonomists for standard genome sequencing and annotation.</title>
        <authorList>
            <consortium name="The Broad Institute Genomics Platform"/>
            <consortium name="The Broad Institute Genome Sequencing Center for Infectious Disease"/>
            <person name="Wu L."/>
            <person name="Ma J."/>
        </authorList>
    </citation>
    <scope>NUCLEOTIDE SEQUENCE [LARGE SCALE GENOMIC DNA]</scope>
    <source>
        <strain evidence="5 6">CGMCC 1.3240</strain>
    </source>
</reference>
<feature type="region of interest" description="Disordered" evidence="3">
    <location>
        <begin position="309"/>
        <end position="331"/>
    </location>
</feature>
<evidence type="ECO:0000256" key="1">
    <source>
        <dbReference type="ARBA" id="ARBA00022741"/>
    </source>
</evidence>
<dbReference type="RefSeq" id="WP_340604285.1">
    <property type="nucleotide sequence ID" value="NZ_JBBMXV010000003.1"/>
</dbReference>
<evidence type="ECO:0000256" key="2">
    <source>
        <dbReference type="ARBA" id="ARBA00022840"/>
    </source>
</evidence>
<feature type="domain" description="AAA+ ATPase" evidence="4">
    <location>
        <begin position="35"/>
        <end position="176"/>
    </location>
</feature>
<dbReference type="SUPFAM" id="SSF52540">
    <property type="entry name" value="P-loop containing nucleoside triphosphate hydrolases"/>
    <property type="match status" value="1"/>
</dbReference>
<evidence type="ECO:0000313" key="6">
    <source>
        <dbReference type="Proteomes" id="UP001596312"/>
    </source>
</evidence>
<dbReference type="GO" id="GO:0005524">
    <property type="term" value="F:ATP binding"/>
    <property type="evidence" value="ECO:0007669"/>
    <property type="project" value="UniProtKB-KW"/>
</dbReference>
<dbReference type="InterPro" id="IPR041628">
    <property type="entry name" value="ChlI/MoxR_AAA_lid"/>
</dbReference>
<dbReference type="InterPro" id="IPR011703">
    <property type="entry name" value="ATPase_AAA-3"/>
</dbReference>
<evidence type="ECO:0000313" key="5">
    <source>
        <dbReference type="EMBL" id="MFC6905758.1"/>
    </source>
</evidence>
<organism evidence="5 6">
    <name type="scientific">Halalkalicoccus tibetensis</name>
    <dbReference type="NCBI Taxonomy" id="175632"/>
    <lineage>
        <taxon>Archaea</taxon>
        <taxon>Methanobacteriati</taxon>
        <taxon>Methanobacteriota</taxon>
        <taxon>Stenosarchaea group</taxon>
        <taxon>Halobacteria</taxon>
        <taxon>Halobacteriales</taxon>
        <taxon>Halococcaceae</taxon>
        <taxon>Halalkalicoccus</taxon>
    </lineage>
</organism>
<dbReference type="PANTHER" id="PTHR42759">
    <property type="entry name" value="MOXR FAMILY PROTEIN"/>
    <property type="match status" value="1"/>
</dbReference>
<proteinExistence type="predicted"/>
<keyword evidence="2" id="KW-0067">ATP-binding</keyword>
<dbReference type="Gene3D" id="1.10.8.80">
    <property type="entry name" value="Magnesium chelatase subunit I, C-Terminal domain"/>
    <property type="match status" value="1"/>
</dbReference>
<dbReference type="SMART" id="SM00382">
    <property type="entry name" value="AAA"/>
    <property type="match status" value="1"/>
</dbReference>
<dbReference type="AlphaFoldDB" id="A0ABD5V2J6"/>
<evidence type="ECO:0000259" key="4">
    <source>
        <dbReference type="SMART" id="SM00382"/>
    </source>
</evidence>
<dbReference type="Pfam" id="PF07726">
    <property type="entry name" value="AAA_3"/>
    <property type="match status" value="1"/>
</dbReference>
<dbReference type="PANTHER" id="PTHR42759:SF1">
    <property type="entry name" value="MAGNESIUM-CHELATASE SUBUNIT CHLD"/>
    <property type="match status" value="1"/>
</dbReference>
<dbReference type="Proteomes" id="UP001596312">
    <property type="component" value="Unassembled WGS sequence"/>
</dbReference>
<evidence type="ECO:0000256" key="3">
    <source>
        <dbReference type="SAM" id="MobiDB-lite"/>
    </source>
</evidence>
<dbReference type="InterPro" id="IPR027417">
    <property type="entry name" value="P-loop_NTPase"/>
</dbReference>
<keyword evidence="1" id="KW-0547">Nucleotide-binding</keyword>
<keyword evidence="6" id="KW-1185">Reference proteome</keyword>
<accession>A0ABD5V2J6</accession>
<dbReference type="InterPro" id="IPR050764">
    <property type="entry name" value="CbbQ/NirQ/NorQ/GpvN"/>
</dbReference>
<comment type="caution">
    <text evidence="5">The sequence shown here is derived from an EMBL/GenBank/DDBJ whole genome shotgun (WGS) entry which is preliminary data.</text>
</comment>
<protein>
    <submittedName>
        <fullName evidence="5">MoxR family ATPase</fullName>
    </submittedName>
</protein>
<dbReference type="Pfam" id="PF17863">
    <property type="entry name" value="AAA_lid_2"/>
    <property type="match status" value="1"/>
</dbReference>
<sequence length="331" mass="36016">MTNPAETYEAIQDEVQTVLIGNEEIVERLTISLLTGGHVLLEGVPGIAKTTAATLFARASGLDDARIQMTPDLLPADITGTHVYHESTGEFALQRGPVFTNLVLADEINRSTPKTQSALLEAMQERQVTIEGDTLSLPSPFMVIATQNPIEMEGTFELPEAQRDRFQMKLQVGLPNRENERELLDRFNETPDLGADAIEQVVDPSDLLAAREEVVDIYVDDDIKNYILDLVAATRDHSDTTNGASPRASLAFLHTSKARAAIQSREYVIPDDVKALAKPILVHRLLLSAEAELSDITGADIVEDVVSSVEPPGSLVPEDEPASSGPVPYNK</sequence>
<dbReference type="EMBL" id="JBHSXQ010000003">
    <property type="protein sequence ID" value="MFC6905758.1"/>
    <property type="molecule type" value="Genomic_DNA"/>
</dbReference>
<gene>
    <name evidence="5" type="ORF">ACFQGH_11185</name>
</gene>
<dbReference type="Gene3D" id="3.40.50.300">
    <property type="entry name" value="P-loop containing nucleotide triphosphate hydrolases"/>
    <property type="match status" value="1"/>
</dbReference>
<dbReference type="PIRSF" id="PIRSF002849">
    <property type="entry name" value="AAA_ATPase_chaperone_MoxR_prd"/>
    <property type="match status" value="1"/>
</dbReference>
<dbReference type="FunFam" id="3.40.50.300:FF:000640">
    <property type="entry name" value="MoxR family ATPase"/>
    <property type="match status" value="1"/>
</dbReference>
<name>A0ABD5V2J6_9EURY</name>
<dbReference type="InterPro" id="IPR003593">
    <property type="entry name" value="AAA+_ATPase"/>
</dbReference>